<proteinExistence type="predicted"/>
<dbReference type="Proteomes" id="UP000573963">
    <property type="component" value="Unassembled WGS sequence"/>
</dbReference>
<dbReference type="Gene3D" id="3.40.50.850">
    <property type="entry name" value="Isochorismatase-like"/>
    <property type="match status" value="1"/>
</dbReference>
<dbReference type="Pfam" id="PF00857">
    <property type="entry name" value="Isochorismatase"/>
    <property type="match status" value="1"/>
</dbReference>
<dbReference type="GO" id="GO:0019365">
    <property type="term" value="P:pyridine nucleotide salvage"/>
    <property type="evidence" value="ECO:0007669"/>
    <property type="project" value="InterPro"/>
</dbReference>
<dbReference type="GO" id="GO:0008936">
    <property type="term" value="F:nicotinamidase activity"/>
    <property type="evidence" value="ECO:0007669"/>
    <property type="project" value="InterPro"/>
</dbReference>
<keyword evidence="2" id="KW-0378">Hydrolase</keyword>
<accession>A0AA44IG35</accession>
<sequence>MEKLLSDLKYMKESLTQLEDINIDELDMEKTILFIVDMNNGFAKKGSLYSDRVEKLINPIKKLGDYVVSKNCKVVAFTDSHTKESIELQSYPTHCLSDDEESEVVNEIKSISNIKIVPKNSTNGFFCLNDISFKNIENVIIVGDCTDICIYQFAVTLKSYFNQNNIYKQIIVPMDLVDTYDIPKVHNAEIMNIVFFNSMIQNGIKVVKNIIYK</sequence>
<evidence type="ECO:0000313" key="3">
    <source>
        <dbReference type="Proteomes" id="UP000573963"/>
    </source>
</evidence>
<comment type="caution">
    <text evidence="2">The sequence shown here is derived from an EMBL/GenBank/DDBJ whole genome shotgun (WGS) entry which is preliminary data.</text>
</comment>
<name>A0AA44IG35_PARBF</name>
<dbReference type="AlphaFoldDB" id="A0AA44IG35"/>
<dbReference type="PANTHER" id="PTHR47297:SF2">
    <property type="entry name" value="OS02G0606800 PROTEIN"/>
    <property type="match status" value="1"/>
</dbReference>
<dbReference type="InterPro" id="IPR000868">
    <property type="entry name" value="Isochorismatase-like_dom"/>
</dbReference>
<dbReference type="RefSeq" id="WP_168930721.1">
    <property type="nucleotide sequence ID" value="NZ_JABAFD010000001.1"/>
</dbReference>
<dbReference type="EMBL" id="JABAFD010000001">
    <property type="protein sequence ID" value="NME08393.1"/>
    <property type="molecule type" value="Genomic_DNA"/>
</dbReference>
<feature type="domain" description="Isochorismatase-like" evidence="1">
    <location>
        <begin position="31"/>
        <end position="193"/>
    </location>
</feature>
<dbReference type="InterPro" id="IPR036380">
    <property type="entry name" value="Isochorismatase-like_sf"/>
</dbReference>
<evidence type="ECO:0000259" key="1">
    <source>
        <dbReference type="Pfam" id="PF00857"/>
    </source>
</evidence>
<reference evidence="2 3" key="1">
    <citation type="submission" date="2020-04" db="EMBL/GenBank/DDBJ databases">
        <authorList>
            <person name="Hitch T.C.A."/>
            <person name="Wylensek D."/>
            <person name="Clavel T."/>
        </authorList>
    </citation>
    <scope>NUCLEOTIDE SEQUENCE [LARGE SCALE GENOMIC DNA]</scope>
    <source>
        <strain evidence="2 3">Med78_4-601-WT-2</strain>
    </source>
</reference>
<evidence type="ECO:0000313" key="2">
    <source>
        <dbReference type="EMBL" id="NME08393.1"/>
    </source>
</evidence>
<dbReference type="SUPFAM" id="SSF52499">
    <property type="entry name" value="Isochorismatase-like hydrolases"/>
    <property type="match status" value="1"/>
</dbReference>
<organism evidence="2 3">
    <name type="scientific">Paraclostridium bifermentans</name>
    <name type="common">Clostridium bifermentans</name>
    <dbReference type="NCBI Taxonomy" id="1490"/>
    <lineage>
        <taxon>Bacteria</taxon>
        <taxon>Bacillati</taxon>
        <taxon>Bacillota</taxon>
        <taxon>Clostridia</taxon>
        <taxon>Peptostreptococcales</taxon>
        <taxon>Peptostreptococcaceae</taxon>
        <taxon>Paraclostridium</taxon>
    </lineage>
</organism>
<dbReference type="CDD" id="cd00431">
    <property type="entry name" value="cysteine_hydrolases"/>
    <property type="match status" value="1"/>
</dbReference>
<dbReference type="InterPro" id="IPR044717">
    <property type="entry name" value="NIC1"/>
</dbReference>
<dbReference type="PANTHER" id="PTHR47297">
    <property type="match status" value="1"/>
</dbReference>
<protein>
    <submittedName>
        <fullName evidence="2">Cysteine hydrolase</fullName>
    </submittedName>
</protein>
<gene>
    <name evidence="2" type="ORF">HF875_02610</name>
</gene>